<dbReference type="EMBL" id="JGYU01000005">
    <property type="protein sequence ID" value="KFI57446.1"/>
    <property type="molecule type" value="Genomic_DNA"/>
</dbReference>
<evidence type="ECO:0000313" key="1">
    <source>
        <dbReference type="EMBL" id="KFI57446.1"/>
    </source>
</evidence>
<sequence>MDNDLRQRLADAIQGVLGPVPYVLVADTSTPEEAFGDEDITRIRVTSPPHQPAYTTIGLCTCGLDLLRYGSDDDCEDA</sequence>
<dbReference type="STRING" id="35760.BCHO_0865"/>
<name>A0A087AF96_9BIFI</name>
<accession>A0A087AF96</accession>
<gene>
    <name evidence="1" type="ORF">BCHO_0865</name>
</gene>
<dbReference type="AlphaFoldDB" id="A0A087AF96"/>
<protein>
    <submittedName>
        <fullName evidence="1">Uncharacterized protein</fullName>
    </submittedName>
</protein>
<keyword evidence="2" id="KW-1185">Reference proteome</keyword>
<dbReference type="Proteomes" id="UP000028995">
    <property type="component" value="Unassembled WGS sequence"/>
</dbReference>
<evidence type="ECO:0000313" key="2">
    <source>
        <dbReference type="Proteomes" id="UP000028995"/>
    </source>
</evidence>
<reference evidence="1 2" key="1">
    <citation type="submission" date="2014-03" db="EMBL/GenBank/DDBJ databases">
        <title>Genomics of Bifidobacteria.</title>
        <authorList>
            <person name="Ventura M."/>
            <person name="Milani C."/>
            <person name="Lugli G.A."/>
        </authorList>
    </citation>
    <scope>NUCLEOTIDE SEQUENCE [LARGE SCALE GENOMIC DNA]</scope>
    <source>
        <strain evidence="1 2">LMG 10510</strain>
    </source>
</reference>
<organism evidence="1 2">
    <name type="scientific">Bifidobacterium choerinum</name>
    <dbReference type="NCBI Taxonomy" id="35760"/>
    <lineage>
        <taxon>Bacteria</taxon>
        <taxon>Bacillati</taxon>
        <taxon>Actinomycetota</taxon>
        <taxon>Actinomycetes</taxon>
        <taxon>Bifidobacteriales</taxon>
        <taxon>Bifidobacteriaceae</taxon>
        <taxon>Bifidobacterium</taxon>
    </lineage>
</organism>
<proteinExistence type="predicted"/>
<comment type="caution">
    <text evidence="1">The sequence shown here is derived from an EMBL/GenBank/DDBJ whole genome shotgun (WGS) entry which is preliminary data.</text>
</comment>
<dbReference type="RefSeq" id="WP_034256241.1">
    <property type="nucleotide sequence ID" value="NZ_JGYU01000005.1"/>
</dbReference>
<dbReference type="OrthoDB" id="2514738at2"/>